<feature type="transmembrane region" description="Helical" evidence="1">
    <location>
        <begin position="101"/>
        <end position="123"/>
    </location>
</feature>
<dbReference type="Proteomes" id="UP001496720">
    <property type="component" value="Unassembled WGS sequence"/>
</dbReference>
<accession>A0ABV1T1W1</accession>
<comment type="caution">
    <text evidence="2">The sequence shown here is derived from an EMBL/GenBank/DDBJ whole genome shotgun (WGS) entry which is preliminary data.</text>
</comment>
<name>A0ABV1T1W1_9ACTN</name>
<evidence type="ECO:0000313" key="3">
    <source>
        <dbReference type="Proteomes" id="UP001496720"/>
    </source>
</evidence>
<gene>
    <name evidence="2" type="ORF">ABT188_24190</name>
</gene>
<dbReference type="RefSeq" id="WP_352149056.1">
    <property type="nucleotide sequence ID" value="NZ_JBEOZY010000028.1"/>
</dbReference>
<dbReference type="Pfam" id="PF09656">
    <property type="entry name" value="PGPGW"/>
    <property type="match status" value="1"/>
</dbReference>
<feature type="transmembrane region" description="Helical" evidence="1">
    <location>
        <begin position="76"/>
        <end position="95"/>
    </location>
</feature>
<keyword evidence="3" id="KW-1185">Reference proteome</keyword>
<organism evidence="2 3">
    <name type="scientific">Streptomyces violaceorubidus</name>
    <dbReference type="NCBI Taxonomy" id="284042"/>
    <lineage>
        <taxon>Bacteria</taxon>
        <taxon>Bacillati</taxon>
        <taxon>Actinomycetota</taxon>
        <taxon>Actinomycetes</taxon>
        <taxon>Kitasatosporales</taxon>
        <taxon>Streptomycetaceae</taxon>
        <taxon>Streptomyces</taxon>
    </lineage>
</organism>
<protein>
    <submittedName>
        <fullName evidence="2">PGPGW domain-containing protein</fullName>
    </submittedName>
</protein>
<feature type="transmembrane region" description="Helical" evidence="1">
    <location>
        <begin position="35"/>
        <end position="55"/>
    </location>
</feature>
<evidence type="ECO:0000313" key="2">
    <source>
        <dbReference type="EMBL" id="MER6167609.1"/>
    </source>
</evidence>
<keyword evidence="1" id="KW-0812">Transmembrane</keyword>
<keyword evidence="1" id="KW-0472">Membrane</keyword>
<dbReference type="InterPro" id="IPR019099">
    <property type="entry name" value="Uncharacterised_PGPGW_TM"/>
</dbReference>
<evidence type="ECO:0000256" key="1">
    <source>
        <dbReference type="SAM" id="Phobius"/>
    </source>
</evidence>
<sequence length="134" mass="13928">MHKSNAVRRAAALVGGGALLLTGVALLVLPGPGLLLVLAGLVVLSRQFPVFARYVDPVRERALRAAEDSVSSPLRIAASVLAGAGLLAAGLTWGLRPRLPFGGWATGAGLLLSGVVLLALLVWSHRRVRHPHTP</sequence>
<proteinExistence type="predicted"/>
<keyword evidence="1" id="KW-1133">Transmembrane helix</keyword>
<reference evidence="2 3" key="1">
    <citation type="submission" date="2024-06" db="EMBL/GenBank/DDBJ databases">
        <title>The Natural Products Discovery Center: Release of the First 8490 Sequenced Strains for Exploring Actinobacteria Biosynthetic Diversity.</title>
        <authorList>
            <person name="Kalkreuter E."/>
            <person name="Kautsar S.A."/>
            <person name="Yang D."/>
            <person name="Bader C.D."/>
            <person name="Teijaro C.N."/>
            <person name="Fluegel L."/>
            <person name="Davis C.M."/>
            <person name="Simpson J.R."/>
            <person name="Lauterbach L."/>
            <person name="Steele A.D."/>
            <person name="Gui C."/>
            <person name="Meng S."/>
            <person name="Li G."/>
            <person name="Viehrig K."/>
            <person name="Ye F."/>
            <person name="Su P."/>
            <person name="Kiefer A.F."/>
            <person name="Nichols A."/>
            <person name="Cepeda A.J."/>
            <person name="Yan W."/>
            <person name="Fan B."/>
            <person name="Jiang Y."/>
            <person name="Adhikari A."/>
            <person name="Zheng C.-J."/>
            <person name="Schuster L."/>
            <person name="Cowan T.M."/>
            <person name="Smanski M.J."/>
            <person name="Chevrette M.G."/>
            <person name="De Carvalho L.P.S."/>
            <person name="Shen B."/>
        </authorList>
    </citation>
    <scope>NUCLEOTIDE SEQUENCE [LARGE SCALE GENOMIC DNA]</scope>
    <source>
        <strain evidence="2 3">NPDC001615</strain>
    </source>
</reference>
<dbReference type="EMBL" id="JBEOZY010000028">
    <property type="protein sequence ID" value="MER6167609.1"/>
    <property type="molecule type" value="Genomic_DNA"/>
</dbReference>